<dbReference type="Gene3D" id="2.30.30.40">
    <property type="entry name" value="SH3 Domains"/>
    <property type="match status" value="1"/>
</dbReference>
<feature type="compositionally biased region" description="Basic and acidic residues" evidence="1">
    <location>
        <begin position="315"/>
        <end position="331"/>
    </location>
</feature>
<protein>
    <recommendedName>
        <fullName evidence="2">SH3b domain-containing protein</fullName>
    </recommendedName>
</protein>
<dbReference type="AlphaFoldDB" id="A0A1F7WGA8"/>
<dbReference type="EMBL" id="MGFH01000233">
    <property type="protein sequence ID" value="OGM01567.1"/>
    <property type="molecule type" value="Genomic_DNA"/>
</dbReference>
<dbReference type="Pfam" id="PF08239">
    <property type="entry name" value="SH3_3"/>
    <property type="match status" value="1"/>
</dbReference>
<dbReference type="InterPro" id="IPR003646">
    <property type="entry name" value="SH3-like_bac-type"/>
</dbReference>
<organism evidence="3 4">
    <name type="scientific">Candidatus Wallbacteria bacterium GWC2_49_35</name>
    <dbReference type="NCBI Taxonomy" id="1817813"/>
    <lineage>
        <taxon>Bacteria</taxon>
        <taxon>Candidatus Walliibacteriota</taxon>
    </lineage>
</organism>
<gene>
    <name evidence="3" type="ORF">A2008_04980</name>
</gene>
<feature type="region of interest" description="Disordered" evidence="1">
    <location>
        <begin position="162"/>
        <end position="222"/>
    </location>
</feature>
<evidence type="ECO:0000259" key="2">
    <source>
        <dbReference type="SMART" id="SM00287"/>
    </source>
</evidence>
<reference evidence="3 4" key="1">
    <citation type="journal article" date="2016" name="Nat. Commun.">
        <title>Thousands of microbial genomes shed light on interconnected biogeochemical processes in an aquifer system.</title>
        <authorList>
            <person name="Anantharaman K."/>
            <person name="Brown C.T."/>
            <person name="Hug L.A."/>
            <person name="Sharon I."/>
            <person name="Castelle C.J."/>
            <person name="Probst A.J."/>
            <person name="Thomas B.C."/>
            <person name="Singh A."/>
            <person name="Wilkins M.J."/>
            <person name="Karaoz U."/>
            <person name="Brodie E.L."/>
            <person name="Williams K.H."/>
            <person name="Hubbard S.S."/>
            <person name="Banfield J.F."/>
        </authorList>
    </citation>
    <scope>NUCLEOTIDE SEQUENCE [LARGE SCALE GENOMIC DNA]</scope>
</reference>
<evidence type="ECO:0000313" key="3">
    <source>
        <dbReference type="EMBL" id="OGM01567.1"/>
    </source>
</evidence>
<feature type="region of interest" description="Disordered" evidence="1">
    <location>
        <begin position="275"/>
        <end position="298"/>
    </location>
</feature>
<evidence type="ECO:0000256" key="1">
    <source>
        <dbReference type="SAM" id="MobiDB-lite"/>
    </source>
</evidence>
<accession>A0A1F7WGA8</accession>
<feature type="compositionally biased region" description="Low complexity" evidence="1">
    <location>
        <begin position="188"/>
        <end position="205"/>
    </location>
</feature>
<comment type="caution">
    <text evidence="3">The sequence shown here is derived from an EMBL/GenBank/DDBJ whole genome shotgun (WGS) entry which is preliminary data.</text>
</comment>
<dbReference type="Pfam" id="PF13529">
    <property type="entry name" value="Peptidase_C39_2"/>
    <property type="match status" value="1"/>
</dbReference>
<feature type="domain" description="SH3b" evidence="2">
    <location>
        <begin position="203"/>
        <end position="265"/>
    </location>
</feature>
<dbReference type="STRING" id="1817813.A2008_04980"/>
<feature type="compositionally biased region" description="Low complexity" evidence="1">
    <location>
        <begin position="285"/>
        <end position="298"/>
    </location>
</feature>
<dbReference type="InterPro" id="IPR039564">
    <property type="entry name" value="Peptidase_C39-like"/>
</dbReference>
<proteinExistence type="predicted"/>
<dbReference type="Gene3D" id="3.90.70.10">
    <property type="entry name" value="Cysteine proteinases"/>
    <property type="match status" value="1"/>
</dbReference>
<dbReference type="SMART" id="SM00287">
    <property type="entry name" value="SH3b"/>
    <property type="match status" value="1"/>
</dbReference>
<dbReference type="Gene3D" id="1.20.120.20">
    <property type="entry name" value="Apolipoprotein"/>
    <property type="match status" value="1"/>
</dbReference>
<feature type="region of interest" description="Disordered" evidence="1">
    <location>
        <begin position="310"/>
        <end position="331"/>
    </location>
</feature>
<feature type="compositionally biased region" description="Low complexity" evidence="1">
    <location>
        <begin position="162"/>
        <end position="177"/>
    </location>
</feature>
<sequence length="504" mass="52435">MSKNIYNKITVSIICVFILSLFMSSAGVSRTYAGGIEDLNQSVNKLEISNDNTQTATGNQSQAAAGDGVQATTESVASGVESIKKGFKGLFEGFKDIFKGIIDLFKQLINEFKKLFSSAENDIKQAGEEIGSAANQAANDISGAATEGANAVEGATQGVGVEVNNNGAENQNQPAGGDAVPPASTDESGASAPAVSDSSASAAQSGTVIDEDPNGLNIRTGPWGEIIGTLQKGTKIEITGKEGEWYKIKFNGKDAYVYADLVAADAPAAQADANANVNETETEGANPESDNSAANADANNTDAVPAVANNEAADTENKQPAEPAAAEKKADASTPYFNQYDNDFFSASTCQNTSLAMVLAKYGWNGTPDQVTKTFGKDMAQTPAGLENVFNGLAQDAGLSVRIKSHTDATMEFVNKLLAEGKPVIAHGWFTPSGHVVTITGFDGQNYTVNDPAGQWNGKFKGGYSGGSGKGVKYSKEALTEALVEDGEVWCHEVINTGDKVAGL</sequence>
<evidence type="ECO:0000313" key="4">
    <source>
        <dbReference type="Proteomes" id="UP000178735"/>
    </source>
</evidence>
<name>A0A1F7WGA8_9BACT</name>
<dbReference type="Proteomes" id="UP000178735">
    <property type="component" value="Unassembled WGS sequence"/>
</dbReference>